<dbReference type="RefSeq" id="WP_189773894.1">
    <property type="nucleotide sequence ID" value="NZ_BNCK01000010.1"/>
</dbReference>
<organism evidence="1 2">
    <name type="scientific">Thalassotalea marina</name>
    <dbReference type="NCBI Taxonomy" id="1673741"/>
    <lineage>
        <taxon>Bacteria</taxon>
        <taxon>Pseudomonadati</taxon>
        <taxon>Pseudomonadota</taxon>
        <taxon>Gammaproteobacteria</taxon>
        <taxon>Alteromonadales</taxon>
        <taxon>Colwelliaceae</taxon>
        <taxon>Thalassotalea</taxon>
    </lineage>
</organism>
<name>A0A919BR81_9GAMM</name>
<dbReference type="AlphaFoldDB" id="A0A919BR81"/>
<reference evidence="1" key="1">
    <citation type="journal article" date="2014" name="Int. J. Syst. Evol. Microbiol.">
        <title>Complete genome sequence of Corynebacterium casei LMG S-19264T (=DSM 44701T), isolated from a smear-ripened cheese.</title>
        <authorList>
            <consortium name="US DOE Joint Genome Institute (JGI-PGF)"/>
            <person name="Walter F."/>
            <person name="Albersmeier A."/>
            <person name="Kalinowski J."/>
            <person name="Ruckert C."/>
        </authorList>
    </citation>
    <scope>NUCLEOTIDE SEQUENCE</scope>
    <source>
        <strain evidence="1">KCTC 42731</strain>
    </source>
</reference>
<reference evidence="1" key="2">
    <citation type="submission" date="2020-09" db="EMBL/GenBank/DDBJ databases">
        <authorList>
            <person name="Sun Q."/>
            <person name="Kim S."/>
        </authorList>
    </citation>
    <scope>NUCLEOTIDE SEQUENCE</scope>
    <source>
        <strain evidence="1">KCTC 42731</strain>
    </source>
</reference>
<dbReference type="Proteomes" id="UP000623842">
    <property type="component" value="Unassembled WGS sequence"/>
</dbReference>
<protein>
    <submittedName>
        <fullName evidence="1">Uncharacterized protein</fullName>
    </submittedName>
</protein>
<evidence type="ECO:0000313" key="1">
    <source>
        <dbReference type="EMBL" id="GHG04601.1"/>
    </source>
</evidence>
<keyword evidence="2" id="KW-1185">Reference proteome</keyword>
<proteinExistence type="predicted"/>
<evidence type="ECO:0000313" key="2">
    <source>
        <dbReference type="Proteomes" id="UP000623842"/>
    </source>
</evidence>
<accession>A0A919BR81</accession>
<dbReference type="EMBL" id="BNCK01000010">
    <property type="protein sequence ID" value="GHG04601.1"/>
    <property type="molecule type" value="Genomic_DNA"/>
</dbReference>
<gene>
    <name evidence="1" type="ORF">GCM10017161_37720</name>
</gene>
<comment type="caution">
    <text evidence="1">The sequence shown here is derived from an EMBL/GenBank/DDBJ whole genome shotgun (WGS) entry which is preliminary data.</text>
</comment>
<sequence>MKLAQQGDYQIEREGNILVVDAHGPFSEETSQQYVAQMYKACDEFNGEPWGLLITFYGKTVFTPDIEQALIEVTKYRMERGMIANASVIINSTSADIQQMQLRRVYQSCKLTFHVFSDIVSAKRWLVNFVNEQSPKRA</sequence>